<protein>
    <submittedName>
        <fullName evidence="4">TIGR03084 family protein</fullName>
    </submittedName>
</protein>
<reference evidence="4 5" key="1">
    <citation type="submission" date="2018-07" db="EMBL/GenBank/DDBJ databases">
        <title>Draft genome of the type strain Streptomyces armeniacus ATCC 15676.</title>
        <authorList>
            <person name="Labana P."/>
            <person name="Gosse J.T."/>
            <person name="Boddy C.N."/>
        </authorList>
    </citation>
    <scope>NUCLEOTIDE SEQUENCE [LARGE SCALE GENOMIC DNA]</scope>
    <source>
        <strain evidence="4 5">ATCC 15676</strain>
    </source>
</reference>
<name>A0A345XKW2_9ACTN</name>
<feature type="domain" description="tRNA wybutosine-synthesis" evidence="2">
    <location>
        <begin position="177"/>
        <end position="233"/>
    </location>
</feature>
<evidence type="ECO:0000259" key="3">
    <source>
        <dbReference type="Pfam" id="PF11716"/>
    </source>
</evidence>
<dbReference type="InterPro" id="IPR034660">
    <property type="entry name" value="DinB/YfiT-like"/>
</dbReference>
<organism evidence="4 5">
    <name type="scientific">Streptomyces armeniacus</name>
    <dbReference type="NCBI Taxonomy" id="83291"/>
    <lineage>
        <taxon>Bacteria</taxon>
        <taxon>Bacillati</taxon>
        <taxon>Actinomycetota</taxon>
        <taxon>Actinomycetes</taxon>
        <taxon>Kitasatosporales</taxon>
        <taxon>Streptomycetaceae</taxon>
        <taxon>Streptomyces</taxon>
    </lineage>
</organism>
<feature type="compositionally biased region" description="Basic and acidic residues" evidence="1">
    <location>
        <begin position="258"/>
        <end position="268"/>
    </location>
</feature>
<keyword evidence="5" id="KW-1185">Reference proteome</keyword>
<dbReference type="AlphaFoldDB" id="A0A345XKW2"/>
<dbReference type="NCBIfam" id="TIGR03084">
    <property type="entry name" value="TIGR03084 family metal-binding protein"/>
    <property type="match status" value="1"/>
</dbReference>
<dbReference type="Proteomes" id="UP000254425">
    <property type="component" value="Chromosome"/>
</dbReference>
<dbReference type="InterPro" id="IPR013917">
    <property type="entry name" value="tRNA_wybutosine-synth"/>
</dbReference>
<dbReference type="InterPro" id="IPR017517">
    <property type="entry name" value="Maleyloyr_isom"/>
</dbReference>
<feature type="region of interest" description="Disordered" evidence="1">
    <location>
        <begin position="246"/>
        <end position="268"/>
    </location>
</feature>
<dbReference type="KEGG" id="sarm:DVA86_06035"/>
<dbReference type="InterPro" id="IPR017518">
    <property type="entry name" value="CHP03084"/>
</dbReference>
<evidence type="ECO:0000313" key="5">
    <source>
        <dbReference type="Proteomes" id="UP000254425"/>
    </source>
</evidence>
<dbReference type="InterPro" id="IPR024344">
    <property type="entry name" value="MDMPI_metal-binding"/>
</dbReference>
<proteinExistence type="predicted"/>
<dbReference type="Gene3D" id="1.20.120.450">
    <property type="entry name" value="dinb family like domain"/>
    <property type="match status" value="1"/>
</dbReference>
<evidence type="ECO:0000313" key="4">
    <source>
        <dbReference type="EMBL" id="AXK32278.1"/>
    </source>
</evidence>
<dbReference type="EMBL" id="CP031320">
    <property type="protein sequence ID" value="AXK32278.1"/>
    <property type="molecule type" value="Genomic_DNA"/>
</dbReference>
<dbReference type="Pfam" id="PF11716">
    <property type="entry name" value="MDMPI_N"/>
    <property type="match status" value="1"/>
</dbReference>
<sequence length="268" mass="29164">MVGDLRAEGDGLERLVAELPATAWQTATPAPGWTVAHQIAHLAWTDMCALLAVRDENGFRREGEKALAAPGTFVDDGAAEGAALPPAELLERWRRGRSELARELDGLPKGRRVPWFGPPMSAPAMATARLMETWAHGEDVADALGVRREPTARLRHVAWIGVRTRDFAYAVRGLEPPAEPFRVELRPPDGTGAPDEVWAYGPEDAGQRVTGPAWDFCRLVTQRTHRDDTALTAEGADADRWLEIAQAFAGPPGPGRPAQRDADEGPHR</sequence>
<dbReference type="GO" id="GO:0046872">
    <property type="term" value="F:metal ion binding"/>
    <property type="evidence" value="ECO:0007669"/>
    <property type="project" value="InterPro"/>
</dbReference>
<dbReference type="Pfam" id="PF08608">
    <property type="entry name" value="Wyosine_form"/>
    <property type="match status" value="1"/>
</dbReference>
<dbReference type="NCBIfam" id="TIGR03083">
    <property type="entry name" value="maleylpyruvate isomerase family mycothiol-dependent enzyme"/>
    <property type="match status" value="1"/>
</dbReference>
<accession>A0A345XKW2</accession>
<feature type="domain" description="Mycothiol-dependent maleylpyruvate isomerase metal-binding" evidence="3">
    <location>
        <begin position="5"/>
        <end position="141"/>
    </location>
</feature>
<dbReference type="SUPFAM" id="SSF109854">
    <property type="entry name" value="DinB/YfiT-like putative metalloenzymes"/>
    <property type="match status" value="1"/>
</dbReference>
<evidence type="ECO:0000256" key="1">
    <source>
        <dbReference type="SAM" id="MobiDB-lite"/>
    </source>
</evidence>
<evidence type="ECO:0000259" key="2">
    <source>
        <dbReference type="Pfam" id="PF08608"/>
    </source>
</evidence>
<gene>
    <name evidence="4" type="ORF">DVA86_06035</name>
</gene>